<keyword evidence="2" id="KW-1185">Reference proteome</keyword>
<gene>
    <name evidence="1" type="ORF">L6452_39356</name>
</gene>
<proteinExistence type="predicted"/>
<dbReference type="EMBL" id="CM042061">
    <property type="protein sequence ID" value="KAI3673239.1"/>
    <property type="molecule type" value="Genomic_DNA"/>
</dbReference>
<accession>A0ACB8XSM4</accession>
<evidence type="ECO:0000313" key="2">
    <source>
        <dbReference type="Proteomes" id="UP001055879"/>
    </source>
</evidence>
<name>A0ACB8XSM4_ARCLA</name>
<reference evidence="2" key="1">
    <citation type="journal article" date="2022" name="Mol. Ecol. Resour.">
        <title>The genomes of chicory, endive, great burdock and yacon provide insights into Asteraceae palaeo-polyploidization history and plant inulin production.</title>
        <authorList>
            <person name="Fan W."/>
            <person name="Wang S."/>
            <person name="Wang H."/>
            <person name="Wang A."/>
            <person name="Jiang F."/>
            <person name="Liu H."/>
            <person name="Zhao H."/>
            <person name="Xu D."/>
            <person name="Zhang Y."/>
        </authorList>
    </citation>
    <scope>NUCLEOTIDE SEQUENCE [LARGE SCALE GENOMIC DNA]</scope>
    <source>
        <strain evidence="2">cv. Niubang</strain>
    </source>
</reference>
<comment type="caution">
    <text evidence="1">The sequence shown here is derived from an EMBL/GenBank/DDBJ whole genome shotgun (WGS) entry which is preliminary data.</text>
</comment>
<dbReference type="Proteomes" id="UP001055879">
    <property type="component" value="Linkage Group LG15"/>
</dbReference>
<sequence length="1536" mass="172318">MNHLAKHCYFNPINQRINFQRSVQKPFGYRKDERNHVAKKPVKSKSHMKKKTVKESVKMWVPKSTKTVSTATINSVADKDSAAISNTVAINVSAAESISTSKPNIVSTSSNVNTANSVSASNKVSTAKPVSAANSGNQQLKGKSIWHVDSGFSMHMTGNMACLKNFKKVDEGHVAFGNTPDGECIILAPGFKVVDEKMILLRTPRKDNVYCSDMENVSNDSSLNCLVSKASLDESSLWHRGMCHMNFKTMNKLVKNNLVRGLPSKVFSCDDHCVACLKGKQHKTSHKSKELNTISSSLQLLHMDLFSPINVMSIGKKSYCLVIVDDYSRFTWVYFLRTKDETSGLIKSFILRIENQTNQKVKVIRSDNGTEFKNLDLNTFCEEKGIERQYSAPRTPQQNGVAERRNKTLIEVARSLLADSKLPITFWAETSKAYRVFNSSSRIIEESDNVKCIENSPNPIGSSPQWLFDIDSLTNSLGFSSDDHVGSGSRGSGDEQVQNIIPQSVIFPIPTMDLVEICEKETVTEPIQSEEERRDEENSEHEEPEVADEIPSTDLNDSNIDVGINEEPSHQTRTQKNHPSELDQQHTILSCFLSQVEPKKAYDAMKDSSWIEAMQEELLQFKLQDVWDLVDLPKGRRAIGTKWIFRNKKDERGIAIRNKARLVAQGYTQEEGIDYEEVLAPVARVEAIRLFLAYASYMKFKVYQMDVKSAFLYGTIDEEVYVCQPPGFENPSYPDRVYKLKKALYGLYQAPRAWYDTLSNYLLENGFERGIIDKTLFIKRSKKDTLLVQIYVDHIIFRSTKDQMCRDFEELMHKSFKMSTMGELTFFLGLQVKQQKDGIFIRQSKYVKDILDKYGLSDSKPASTPMETHKQITADLEGEDVDVHLYRSMIGSLMYLTASRPDIMFPVLWIQNQMLDYGVTFLHTPIFIDNRSAISIVNNPVKHSKTKHIEIRYHFIRDCNEKKLIQVAKVHTDNQFADLFTKAFDEVYCLAQTNTSFNSVSIVNAASAVLMLPVQSYYCGFIITTASLSYYFSPESSSQMASMAFIDEHNEIAMLQKPKQAAGFHQIVDFIKSSHIAHALTVSPPIYIEQQKQFWANATAVTENVITSELTDMPQSNEVYVPKIPKGKVFSNMKRSAKDSKGVDTPLFSTMMVVSHNQEANPVISKTYTKRKVHKAPSLVVPPTNPEPQSPLMEHSPLENIHRETTGVSSNPKEVLTKEMHEHVGEKAATTPASTEEASGNITKTFPTVTLNEQSFKGPGCPETKGIGGASVWLEIPIKHSNDPSKGGNIPGEGEDRYDYQELISAMSNMATELDSHKKVVNELKKVIINQQKEINTLKKLVKKVVQRMSKQRFEIKRRNPVDDAPKKGESEAEVNMENAKNKGEKHGDEGVFAGGSGDKVQAVETETVFEKAAETVNVAEASKAAKTVNVAEINEAAEIIQEILTDILSSNLEEIEIAEALIKAKHDTSKVTSKTKGVVIKDNAEVIKKASSDKVASKDKGKTKIVESDQPLKKQKLVELDEALAKKIQAELVKI</sequence>
<organism evidence="1 2">
    <name type="scientific">Arctium lappa</name>
    <name type="common">Greater burdock</name>
    <name type="synonym">Lappa major</name>
    <dbReference type="NCBI Taxonomy" id="4217"/>
    <lineage>
        <taxon>Eukaryota</taxon>
        <taxon>Viridiplantae</taxon>
        <taxon>Streptophyta</taxon>
        <taxon>Embryophyta</taxon>
        <taxon>Tracheophyta</taxon>
        <taxon>Spermatophyta</taxon>
        <taxon>Magnoliopsida</taxon>
        <taxon>eudicotyledons</taxon>
        <taxon>Gunneridae</taxon>
        <taxon>Pentapetalae</taxon>
        <taxon>asterids</taxon>
        <taxon>campanulids</taxon>
        <taxon>Asterales</taxon>
        <taxon>Asteraceae</taxon>
        <taxon>Carduoideae</taxon>
        <taxon>Cardueae</taxon>
        <taxon>Arctiinae</taxon>
        <taxon>Arctium</taxon>
    </lineage>
</organism>
<evidence type="ECO:0000313" key="1">
    <source>
        <dbReference type="EMBL" id="KAI3673239.1"/>
    </source>
</evidence>
<protein>
    <submittedName>
        <fullName evidence="1">Uncharacterized protein</fullName>
    </submittedName>
</protein>
<reference evidence="1 2" key="2">
    <citation type="journal article" date="2022" name="Mol. Ecol. Resour.">
        <title>The genomes of chicory, endive, great burdock and yacon provide insights into Asteraceae paleo-polyploidization history and plant inulin production.</title>
        <authorList>
            <person name="Fan W."/>
            <person name="Wang S."/>
            <person name="Wang H."/>
            <person name="Wang A."/>
            <person name="Jiang F."/>
            <person name="Liu H."/>
            <person name="Zhao H."/>
            <person name="Xu D."/>
            <person name="Zhang Y."/>
        </authorList>
    </citation>
    <scope>NUCLEOTIDE SEQUENCE [LARGE SCALE GENOMIC DNA]</scope>
    <source>
        <strain evidence="2">cv. Niubang</strain>
    </source>
</reference>